<dbReference type="EMBL" id="CP063849">
    <property type="protein sequence ID" value="QOY92075.1"/>
    <property type="molecule type" value="Genomic_DNA"/>
</dbReference>
<sequence>MTWTEAVKSSAGSLAADKLPVTALIAVRNEEANLRRCLEALAPAAHVVVVDSNSTDGTARIAAAMGAEVVQFQYPGGYPKKRQWVLDQDRIQTPWVLLVDADEVMPPALWAEVRAAMNSAAPATAYLAKKEFHFLGRRFRFGGFSHSAVLLFRRGQARFEDLLSNPPKAQDMEVHERLIVQGAVGRFHTPLIHEDFKGLDAYSLKHAHYASWEAAVRHQYLQSGRWGHQAIAARATGNAQEFRRFVKSLVIRMPGEGAMWFLYHYVVRLGFLEGRRGLIASQLRANYIREARAKLYELQLRAGGAR</sequence>
<protein>
    <submittedName>
        <fullName evidence="3">Glycosyltransferase family 2 protein</fullName>
    </submittedName>
</protein>
<reference evidence="3 4" key="1">
    <citation type="submission" date="2020-10" db="EMBL/GenBank/DDBJ databases">
        <title>Complete genome sequence of Paludibaculum fermentans P105T, a facultatively anaerobic acidobacterium capable of dissimilatory Fe(III) reduction.</title>
        <authorList>
            <person name="Dedysh S.N."/>
            <person name="Beletsky A.V."/>
            <person name="Kulichevskaya I.S."/>
            <person name="Mardanov A.V."/>
            <person name="Ravin N.V."/>
        </authorList>
    </citation>
    <scope>NUCLEOTIDE SEQUENCE [LARGE SCALE GENOMIC DNA]</scope>
    <source>
        <strain evidence="3 4">P105</strain>
    </source>
</reference>
<dbReference type="InterPro" id="IPR029044">
    <property type="entry name" value="Nucleotide-diphossugar_trans"/>
</dbReference>
<accession>A0A7S7NYD6</accession>
<name>A0A7S7NYD6_PALFE</name>
<keyword evidence="4" id="KW-1185">Reference proteome</keyword>
<dbReference type="KEGG" id="pfer:IRI77_19840"/>
<gene>
    <name evidence="3" type="ORF">IRI77_19840</name>
</gene>
<dbReference type="Proteomes" id="UP000593892">
    <property type="component" value="Chromosome"/>
</dbReference>
<dbReference type="Gene3D" id="3.90.550.10">
    <property type="entry name" value="Spore Coat Polysaccharide Biosynthesis Protein SpsA, Chain A"/>
    <property type="match status" value="1"/>
</dbReference>
<dbReference type="SUPFAM" id="SSF53448">
    <property type="entry name" value="Nucleotide-diphospho-sugar transferases"/>
    <property type="match status" value="1"/>
</dbReference>
<dbReference type="GO" id="GO:0016740">
    <property type="term" value="F:transferase activity"/>
    <property type="evidence" value="ECO:0007669"/>
    <property type="project" value="UniProtKB-KW"/>
</dbReference>
<evidence type="ECO:0000259" key="2">
    <source>
        <dbReference type="Pfam" id="PF00535"/>
    </source>
</evidence>
<dbReference type="PANTHER" id="PTHR43630">
    <property type="entry name" value="POLY-BETA-1,6-N-ACETYL-D-GLUCOSAMINE SYNTHASE"/>
    <property type="match status" value="1"/>
</dbReference>
<evidence type="ECO:0000313" key="4">
    <source>
        <dbReference type="Proteomes" id="UP000593892"/>
    </source>
</evidence>
<keyword evidence="3" id="KW-0808">Transferase</keyword>
<dbReference type="InterPro" id="IPR001173">
    <property type="entry name" value="Glyco_trans_2-like"/>
</dbReference>
<organism evidence="3 4">
    <name type="scientific">Paludibaculum fermentans</name>
    <dbReference type="NCBI Taxonomy" id="1473598"/>
    <lineage>
        <taxon>Bacteria</taxon>
        <taxon>Pseudomonadati</taxon>
        <taxon>Acidobacteriota</taxon>
        <taxon>Terriglobia</taxon>
        <taxon>Bryobacterales</taxon>
        <taxon>Bryobacteraceae</taxon>
        <taxon>Paludibaculum</taxon>
    </lineage>
</organism>
<proteinExistence type="inferred from homology"/>
<evidence type="ECO:0000256" key="1">
    <source>
        <dbReference type="ARBA" id="ARBA00038494"/>
    </source>
</evidence>
<evidence type="ECO:0000313" key="3">
    <source>
        <dbReference type="EMBL" id="QOY92075.1"/>
    </source>
</evidence>
<dbReference type="AlphaFoldDB" id="A0A7S7NYD6"/>
<dbReference type="CDD" id="cd02511">
    <property type="entry name" value="Beta4Glucosyltransferase"/>
    <property type="match status" value="1"/>
</dbReference>
<comment type="similarity">
    <text evidence="1">Belongs to the glycosyltransferase 2 family. WaaE/KdtX subfamily.</text>
</comment>
<feature type="domain" description="Glycosyltransferase 2-like" evidence="2">
    <location>
        <begin position="23"/>
        <end position="119"/>
    </location>
</feature>
<dbReference type="Pfam" id="PF00535">
    <property type="entry name" value="Glycos_transf_2"/>
    <property type="match status" value="1"/>
</dbReference>
<dbReference type="PANTHER" id="PTHR43630:SF2">
    <property type="entry name" value="GLYCOSYLTRANSFERASE"/>
    <property type="match status" value="1"/>
</dbReference>